<protein>
    <submittedName>
        <fullName evidence="1">Uncharacterized protein</fullName>
    </submittedName>
</protein>
<evidence type="ECO:0000313" key="1">
    <source>
        <dbReference type="EMBL" id="GAK54442.1"/>
    </source>
</evidence>
<dbReference type="EMBL" id="DF820461">
    <property type="protein sequence ID" value="GAK54442.1"/>
    <property type="molecule type" value="Genomic_DNA"/>
</dbReference>
<dbReference type="Proteomes" id="UP000030700">
    <property type="component" value="Unassembled WGS sequence"/>
</dbReference>
<sequence>MLTAENACSPPFLLLHLNSKRFVLANLFIVKEPQSHFLSNYLTSSCKPIALLLLTQNIEITVSYVVSYS</sequence>
<proteinExistence type="predicted"/>
<dbReference type="AlphaFoldDB" id="A0A081BSR1"/>
<organism evidence="1">
    <name type="scientific">Candidatus Moduliflexus flocculans</name>
    <dbReference type="NCBI Taxonomy" id="1499966"/>
    <lineage>
        <taxon>Bacteria</taxon>
        <taxon>Candidatus Moduliflexota</taxon>
        <taxon>Candidatus Moduliflexia</taxon>
        <taxon>Candidatus Moduliflexales</taxon>
        <taxon>Candidatus Moduliflexaceae</taxon>
    </lineage>
</organism>
<dbReference type="STRING" id="1499966.U14_05727"/>
<keyword evidence="2" id="KW-1185">Reference proteome</keyword>
<dbReference type="HOGENOM" id="CLU_2767449_0_0_0"/>
<accession>A0A081BSR1</accession>
<name>A0A081BSR1_9BACT</name>
<reference evidence="1" key="1">
    <citation type="journal article" date="2015" name="PeerJ">
        <title>First genomic representation of candidate bacterial phylum KSB3 points to enhanced environmental sensing as a trigger of wastewater bulking.</title>
        <authorList>
            <person name="Sekiguchi Y."/>
            <person name="Ohashi A."/>
            <person name="Parks D.H."/>
            <person name="Yamauchi T."/>
            <person name="Tyson G.W."/>
            <person name="Hugenholtz P."/>
        </authorList>
    </citation>
    <scope>NUCLEOTIDE SEQUENCE [LARGE SCALE GENOMIC DNA]</scope>
</reference>
<evidence type="ECO:0000313" key="2">
    <source>
        <dbReference type="Proteomes" id="UP000030700"/>
    </source>
</evidence>
<gene>
    <name evidence="1" type="ORF">U14_05727</name>
</gene>